<dbReference type="OrthoDB" id="9782993at2"/>
<feature type="domain" description="SpoVT-AbrB" evidence="2">
    <location>
        <begin position="5"/>
        <end position="50"/>
    </location>
</feature>
<name>A0A3E2XML0_9FIRM</name>
<evidence type="ECO:0000313" key="4">
    <source>
        <dbReference type="EMBL" id="RGC47993.1"/>
    </source>
</evidence>
<evidence type="ECO:0000313" key="6">
    <source>
        <dbReference type="Proteomes" id="UP000261231"/>
    </source>
</evidence>
<accession>A0A3E2XML0</accession>
<dbReference type="Gene3D" id="2.10.260.10">
    <property type="match status" value="1"/>
</dbReference>
<dbReference type="PROSITE" id="PS51740">
    <property type="entry name" value="SPOVT_ABRB"/>
    <property type="match status" value="1"/>
</dbReference>
<gene>
    <name evidence="3" type="ORF">DW070_09950</name>
    <name evidence="4" type="ORF">DW747_07485</name>
</gene>
<keyword evidence="6" id="KW-1185">Reference proteome</keyword>
<reference evidence="5 6" key="1">
    <citation type="submission" date="2018-08" db="EMBL/GenBank/DDBJ databases">
        <title>A genome reference for cultivated species of the human gut microbiota.</title>
        <authorList>
            <person name="Zou Y."/>
            <person name="Xue W."/>
            <person name="Luo G."/>
        </authorList>
    </citation>
    <scope>NUCLEOTIDE SEQUENCE [LARGE SCALE GENOMIC DNA]</scope>
    <source>
        <strain evidence="3 5">AF45-17</strain>
        <strain evidence="4 6">AM28-39</strain>
    </source>
</reference>
<sequence length="89" mass="10206">MKSTGVVRKLDDLGRITLPIELRRNLNIGEHDPLEIFVDDDRIILRKYEASDIFTGNMDELIDFHDKKVSKQSIMEMARLAGLHVIEGV</sequence>
<evidence type="ECO:0000256" key="1">
    <source>
        <dbReference type="PROSITE-ProRule" id="PRU01076"/>
    </source>
</evidence>
<dbReference type="NCBIfam" id="TIGR01439">
    <property type="entry name" value="lp_hng_hel_AbrB"/>
    <property type="match status" value="1"/>
</dbReference>
<protein>
    <submittedName>
        <fullName evidence="4">AbrB/MazE/SpoVT family DNA-binding domain-containing protein</fullName>
    </submittedName>
</protein>
<dbReference type="AlphaFoldDB" id="A0A3E2XML0"/>
<dbReference type="InterPro" id="IPR007159">
    <property type="entry name" value="SpoVT-AbrB_dom"/>
</dbReference>
<dbReference type="GO" id="GO:0003677">
    <property type="term" value="F:DNA binding"/>
    <property type="evidence" value="ECO:0007669"/>
    <property type="project" value="UniProtKB-UniRule"/>
</dbReference>
<dbReference type="InterPro" id="IPR052731">
    <property type="entry name" value="B_subtilis_Trans_State_Reg"/>
</dbReference>
<dbReference type="SUPFAM" id="SSF89447">
    <property type="entry name" value="AbrB/MazE/MraZ-like"/>
    <property type="match status" value="1"/>
</dbReference>
<dbReference type="EMBL" id="QVFD01000005">
    <property type="protein sequence ID" value="RGC47993.1"/>
    <property type="molecule type" value="Genomic_DNA"/>
</dbReference>
<dbReference type="Proteomes" id="UP000260773">
    <property type="component" value="Unassembled WGS sequence"/>
</dbReference>
<evidence type="ECO:0000313" key="3">
    <source>
        <dbReference type="EMBL" id="RGB79563.1"/>
    </source>
</evidence>
<keyword evidence="1 4" id="KW-0238">DNA-binding</keyword>
<dbReference type="InterPro" id="IPR037914">
    <property type="entry name" value="SpoVT-AbrB_sf"/>
</dbReference>
<evidence type="ECO:0000313" key="5">
    <source>
        <dbReference type="Proteomes" id="UP000260773"/>
    </source>
</evidence>
<dbReference type="Proteomes" id="UP000261231">
    <property type="component" value="Unassembled WGS sequence"/>
</dbReference>
<dbReference type="SMART" id="SM00966">
    <property type="entry name" value="SpoVT_AbrB"/>
    <property type="match status" value="1"/>
</dbReference>
<dbReference type="RefSeq" id="WP_015513017.1">
    <property type="nucleotide sequence ID" value="NZ_JAJCNA010000019.1"/>
</dbReference>
<dbReference type="PANTHER" id="PTHR36432:SF4">
    <property type="entry name" value="TRANSITION STATE REGULATOR ABH-RELATED"/>
    <property type="match status" value="1"/>
</dbReference>
<evidence type="ECO:0000259" key="2">
    <source>
        <dbReference type="PROSITE" id="PS51740"/>
    </source>
</evidence>
<proteinExistence type="predicted"/>
<dbReference type="EMBL" id="QVEP01000023">
    <property type="protein sequence ID" value="RGB79563.1"/>
    <property type="molecule type" value="Genomic_DNA"/>
</dbReference>
<organism evidence="4 6">
    <name type="scientific">Coprococcus catus</name>
    <dbReference type="NCBI Taxonomy" id="116085"/>
    <lineage>
        <taxon>Bacteria</taxon>
        <taxon>Bacillati</taxon>
        <taxon>Bacillota</taxon>
        <taxon>Clostridia</taxon>
        <taxon>Lachnospirales</taxon>
        <taxon>Lachnospiraceae</taxon>
        <taxon>Coprococcus</taxon>
    </lineage>
</organism>
<comment type="caution">
    <text evidence="4">The sequence shown here is derived from an EMBL/GenBank/DDBJ whole genome shotgun (WGS) entry which is preliminary data.</text>
</comment>
<dbReference type="Pfam" id="PF04014">
    <property type="entry name" value="MazE_antitoxin"/>
    <property type="match status" value="1"/>
</dbReference>
<dbReference type="PANTHER" id="PTHR36432">
    <property type="match status" value="1"/>
</dbReference>